<comment type="similarity">
    <text evidence="1">Belongs to the short-chain dehydrogenases/reductases (SDR) family.</text>
</comment>
<dbReference type="InterPro" id="IPR002347">
    <property type="entry name" value="SDR_fam"/>
</dbReference>
<sequence>MISQNYQNQIVFITGGASGIGLAQVKTYLALGAKVWALDRQEMPIQDVNLHSFQVDLGIPNALQEWIAQTDLSQIDIFLSTAGVLDAYVPALLTDYPAIQHLMAINVDSAVQLTLPILAGMVQRKQGTIVYMTSIAGQVAGGGGAAYTMSKHALVGWMKQLALDYADQNIHINGIAPGAIQTPMNAADFQDDGQIAKEVAAQTPVHRWAQAQEVADLTLYLTSPEARYVQGQVLTIDGGWTIK</sequence>
<dbReference type="PRINTS" id="PR00081">
    <property type="entry name" value="GDHRDH"/>
</dbReference>
<gene>
    <name evidence="3" type="ORF">G7084_07270</name>
</gene>
<evidence type="ECO:0000256" key="1">
    <source>
        <dbReference type="ARBA" id="ARBA00006484"/>
    </source>
</evidence>
<dbReference type="PROSITE" id="PS00061">
    <property type="entry name" value="ADH_SHORT"/>
    <property type="match status" value="1"/>
</dbReference>
<dbReference type="EMBL" id="CP049888">
    <property type="protein sequence ID" value="QIL51103.1"/>
    <property type="molecule type" value="Genomic_DNA"/>
</dbReference>
<dbReference type="InterPro" id="IPR036291">
    <property type="entry name" value="NAD(P)-bd_dom_sf"/>
</dbReference>
<dbReference type="AlphaFoldDB" id="A0A6G8B1U1"/>
<dbReference type="PANTHER" id="PTHR43477:SF1">
    <property type="entry name" value="DIHYDROANTICAPSIN 7-DEHYDROGENASE"/>
    <property type="match status" value="1"/>
</dbReference>
<keyword evidence="2" id="KW-0560">Oxidoreductase</keyword>
<proteinExistence type="inferred from homology"/>
<dbReference type="KEGG" id="wco:G7084_07270"/>
<dbReference type="FunFam" id="3.40.50.720:FF:000084">
    <property type="entry name" value="Short-chain dehydrogenase reductase"/>
    <property type="match status" value="1"/>
</dbReference>
<evidence type="ECO:0000256" key="2">
    <source>
        <dbReference type="ARBA" id="ARBA00023002"/>
    </source>
</evidence>
<dbReference type="InterPro" id="IPR051122">
    <property type="entry name" value="SDR_DHRS6-like"/>
</dbReference>
<dbReference type="NCBIfam" id="NF005118">
    <property type="entry name" value="PRK06550.1"/>
    <property type="match status" value="1"/>
</dbReference>
<name>A0A6G8B1U1_9LACO</name>
<evidence type="ECO:0000313" key="4">
    <source>
        <dbReference type="Proteomes" id="UP000500741"/>
    </source>
</evidence>
<dbReference type="PANTHER" id="PTHR43477">
    <property type="entry name" value="DIHYDROANTICAPSIN 7-DEHYDROGENASE"/>
    <property type="match status" value="1"/>
</dbReference>
<dbReference type="Pfam" id="PF13561">
    <property type="entry name" value="adh_short_C2"/>
    <property type="match status" value="1"/>
</dbReference>
<dbReference type="CDD" id="cd05233">
    <property type="entry name" value="SDR_c"/>
    <property type="match status" value="1"/>
</dbReference>
<dbReference type="Gene3D" id="3.40.50.720">
    <property type="entry name" value="NAD(P)-binding Rossmann-like Domain"/>
    <property type="match status" value="1"/>
</dbReference>
<dbReference type="Proteomes" id="UP000500741">
    <property type="component" value="Chromosome"/>
</dbReference>
<keyword evidence="4" id="KW-1185">Reference proteome</keyword>
<dbReference type="GO" id="GO:0008206">
    <property type="term" value="P:bile acid metabolic process"/>
    <property type="evidence" value="ECO:0007669"/>
    <property type="project" value="UniProtKB-ARBA"/>
</dbReference>
<dbReference type="SUPFAM" id="SSF51735">
    <property type="entry name" value="NAD(P)-binding Rossmann-fold domains"/>
    <property type="match status" value="1"/>
</dbReference>
<evidence type="ECO:0000313" key="3">
    <source>
        <dbReference type="EMBL" id="QIL51103.1"/>
    </source>
</evidence>
<accession>A0A6G8B1U1</accession>
<dbReference type="RefSeq" id="WP_166011361.1">
    <property type="nucleotide sequence ID" value="NZ_CP049888.1"/>
</dbReference>
<reference evidence="3 4" key="1">
    <citation type="submission" date="2020-03" db="EMBL/GenBank/DDBJ databases">
        <title>Weissella sp. nov., isolated from Cybister lewisianus.</title>
        <authorList>
            <person name="Hyun D.-W."/>
            <person name="Bae J.-W."/>
        </authorList>
    </citation>
    <scope>NUCLEOTIDE SEQUENCE [LARGE SCALE GENOMIC DNA]</scope>
    <source>
        <strain evidence="3 4">HDW19</strain>
    </source>
</reference>
<dbReference type="PRINTS" id="PR00080">
    <property type="entry name" value="SDRFAMILY"/>
</dbReference>
<dbReference type="GO" id="GO:0016491">
    <property type="term" value="F:oxidoreductase activity"/>
    <property type="evidence" value="ECO:0007669"/>
    <property type="project" value="UniProtKB-KW"/>
</dbReference>
<organism evidence="3 4">
    <name type="scientific">Weissella coleopterorum</name>
    <dbReference type="NCBI Taxonomy" id="2714949"/>
    <lineage>
        <taxon>Bacteria</taxon>
        <taxon>Bacillati</taxon>
        <taxon>Bacillota</taxon>
        <taxon>Bacilli</taxon>
        <taxon>Lactobacillales</taxon>
        <taxon>Lactobacillaceae</taxon>
        <taxon>Weissella</taxon>
    </lineage>
</organism>
<protein>
    <submittedName>
        <fullName evidence="3">3-oxoacyl-ACP reductase</fullName>
    </submittedName>
</protein>
<dbReference type="InterPro" id="IPR020904">
    <property type="entry name" value="Sc_DH/Rdtase_CS"/>
</dbReference>